<dbReference type="Proteomes" id="UP000625711">
    <property type="component" value="Unassembled WGS sequence"/>
</dbReference>
<evidence type="ECO:0000313" key="1">
    <source>
        <dbReference type="EMBL" id="KAF7275456.1"/>
    </source>
</evidence>
<sequence>MAAVIYHSAGEWAGVVYSLVELQSFFLADGETDALLINS</sequence>
<feature type="non-terminal residue" evidence="1">
    <location>
        <position position="39"/>
    </location>
</feature>
<proteinExistence type="predicted"/>
<keyword evidence="2" id="KW-1185">Reference proteome</keyword>
<organism evidence="1 2">
    <name type="scientific">Rhynchophorus ferrugineus</name>
    <name type="common">Red palm weevil</name>
    <name type="synonym">Curculio ferrugineus</name>
    <dbReference type="NCBI Taxonomy" id="354439"/>
    <lineage>
        <taxon>Eukaryota</taxon>
        <taxon>Metazoa</taxon>
        <taxon>Ecdysozoa</taxon>
        <taxon>Arthropoda</taxon>
        <taxon>Hexapoda</taxon>
        <taxon>Insecta</taxon>
        <taxon>Pterygota</taxon>
        <taxon>Neoptera</taxon>
        <taxon>Endopterygota</taxon>
        <taxon>Coleoptera</taxon>
        <taxon>Polyphaga</taxon>
        <taxon>Cucujiformia</taxon>
        <taxon>Curculionidae</taxon>
        <taxon>Dryophthorinae</taxon>
        <taxon>Rhynchophorus</taxon>
    </lineage>
</organism>
<name>A0A834M864_RHYFE</name>
<gene>
    <name evidence="1" type="ORF">GWI33_011700</name>
</gene>
<comment type="caution">
    <text evidence="1">The sequence shown here is derived from an EMBL/GenBank/DDBJ whole genome shotgun (WGS) entry which is preliminary data.</text>
</comment>
<reference evidence="1" key="1">
    <citation type="submission" date="2020-08" db="EMBL/GenBank/DDBJ databases">
        <title>Genome sequencing and assembly of the red palm weevil Rhynchophorus ferrugineus.</title>
        <authorList>
            <person name="Dias G.B."/>
            <person name="Bergman C.M."/>
            <person name="Manee M."/>
        </authorList>
    </citation>
    <scope>NUCLEOTIDE SEQUENCE</scope>
    <source>
        <strain evidence="1">AA-2017</strain>
        <tissue evidence="1">Whole larva</tissue>
    </source>
</reference>
<dbReference type="AlphaFoldDB" id="A0A834M864"/>
<dbReference type="EMBL" id="JAACXV010010333">
    <property type="protein sequence ID" value="KAF7275456.1"/>
    <property type="molecule type" value="Genomic_DNA"/>
</dbReference>
<protein>
    <submittedName>
        <fullName evidence="1">Uncharacterized protein</fullName>
    </submittedName>
</protein>
<accession>A0A834M864</accession>
<evidence type="ECO:0000313" key="2">
    <source>
        <dbReference type="Proteomes" id="UP000625711"/>
    </source>
</evidence>